<organism evidence="8">
    <name type="scientific">Salmonella enterica</name>
    <name type="common">Salmonella choleraesuis</name>
    <dbReference type="NCBI Taxonomy" id="28901"/>
    <lineage>
        <taxon>Bacteria</taxon>
        <taxon>Pseudomonadati</taxon>
        <taxon>Pseudomonadota</taxon>
        <taxon>Gammaproteobacteria</taxon>
        <taxon>Enterobacterales</taxon>
        <taxon>Enterobacteriaceae</taxon>
        <taxon>Salmonella</taxon>
    </lineage>
</organism>
<dbReference type="EMBL" id="AAGFST010000047">
    <property type="protein sequence ID" value="EBN4432507.1"/>
    <property type="molecule type" value="Genomic_DNA"/>
</dbReference>
<evidence type="ECO:0000313" key="1">
    <source>
        <dbReference type="EMBL" id="EAM3003075.1"/>
    </source>
</evidence>
<dbReference type="EMBL" id="AACUMD010000028">
    <property type="protein sequence ID" value="EAM3003075.1"/>
    <property type="molecule type" value="Genomic_DNA"/>
</dbReference>
<dbReference type="EMBL" id="AALAVL010000030">
    <property type="protein sequence ID" value="ECX7514311.1"/>
    <property type="molecule type" value="Genomic_DNA"/>
</dbReference>
<reference evidence="3" key="1">
    <citation type="submission" date="2018-07" db="EMBL/GenBank/DDBJ databases">
        <authorList>
            <consortium name="GenomeTrakr network: Whole genome sequencing for foodborne pathogen traceback"/>
        </authorList>
    </citation>
    <scope>NUCLEOTIDE SEQUENCE</scope>
    <source>
        <strain evidence="3">CFSAN024207</strain>
        <strain evidence="5">CFSAN047939</strain>
        <strain evidence="1">CFSAN057169</strain>
        <strain evidence="6">CNSV-T1-MD09-1-TT-B</strain>
        <strain evidence="4">DHMH-A15091834</strain>
    </source>
</reference>
<gene>
    <name evidence="5" type="ORF">A2H40_20105</name>
    <name evidence="4" type="ORF">APS38_23350</name>
    <name evidence="6" type="ORF">B9934_19825</name>
    <name evidence="7" type="ORF">CG580_19930</name>
    <name evidence="1" type="ORF">CIT69_22665</name>
    <name evidence="2" type="ORF">DSB87_23830</name>
    <name evidence="8" type="ORF">GC847_20710</name>
    <name evidence="3" type="ORF">LM31_20495</name>
</gene>
<evidence type="ECO:0000313" key="8">
    <source>
        <dbReference type="EMBL" id="EDH3279425.1"/>
    </source>
</evidence>
<dbReference type="RefSeq" id="WP_024155805.1">
    <property type="nucleotide sequence ID" value="NZ_MYMI01000036.1"/>
</dbReference>
<dbReference type="EMBL" id="AAGTAA010000024">
    <property type="protein sequence ID" value="EBR6662481.1"/>
    <property type="molecule type" value="Genomic_DNA"/>
</dbReference>
<comment type="caution">
    <text evidence="8">The sequence shown here is derived from an EMBL/GenBank/DDBJ whole genome shotgun (WGS) entry which is preliminary data.</text>
</comment>
<accession>A0A5U5P0L1</accession>
<evidence type="ECO:0000313" key="6">
    <source>
        <dbReference type="EMBL" id="EBR6662481.1"/>
    </source>
</evidence>
<reference evidence="8" key="2">
    <citation type="submission" date="2019-10" db="EMBL/GenBank/DDBJ databases">
        <authorList>
            <consortium name="PulseNet: The National Subtyping Network for Foodborne Disease Surveillance"/>
            <person name="Tarr C.L."/>
            <person name="Trees E."/>
            <person name="Katz L.S."/>
            <person name="Carleton-Romer H.A."/>
            <person name="Stroika S."/>
            <person name="Kucerova Z."/>
            <person name="Roache K.F."/>
            <person name="Sabol A.L."/>
            <person name="Besser J."/>
            <person name="Gerner-Smidt P."/>
        </authorList>
    </citation>
    <scope>NUCLEOTIDE SEQUENCE</scope>
    <source>
        <strain evidence="7">PNUSAS017874</strain>
        <strain evidence="2">PNUSAS043991</strain>
        <strain evidence="8">PNUSAS110015</strain>
    </source>
</reference>
<sequence length="88" mass="10181">MDINTLIFSQERVSLSADESKIPWDNRCDISYTPTQRGILLFEAARDVLKKRGKKWFTVKTQPNPLRVSDAMAHRLARKSTAFMPQEQ</sequence>
<protein>
    <submittedName>
        <fullName evidence="8">Uncharacterized protein</fullName>
    </submittedName>
</protein>
<dbReference type="AlphaFoldDB" id="A0A5U5P0L1"/>
<evidence type="ECO:0000313" key="2">
    <source>
        <dbReference type="EMBL" id="EBN4432507.1"/>
    </source>
</evidence>
<proteinExistence type="predicted"/>
<evidence type="ECO:0000313" key="3">
    <source>
        <dbReference type="EMBL" id="EBP0977665.1"/>
    </source>
</evidence>
<dbReference type="EMBL" id="AAGMYU010000053">
    <property type="protein sequence ID" value="EBP7906576.1"/>
    <property type="molecule type" value="Genomic_DNA"/>
</dbReference>
<dbReference type="EMBL" id="AAGOZC010000025">
    <property type="protein sequence ID" value="EBQ4317970.1"/>
    <property type="molecule type" value="Genomic_DNA"/>
</dbReference>
<evidence type="ECO:0000313" key="5">
    <source>
        <dbReference type="EMBL" id="EBQ4317970.1"/>
    </source>
</evidence>
<evidence type="ECO:0000313" key="4">
    <source>
        <dbReference type="EMBL" id="EBP7906576.1"/>
    </source>
</evidence>
<dbReference type="EMBL" id="AAMHFN010000069">
    <property type="protein sequence ID" value="EDH3279425.1"/>
    <property type="molecule type" value="Genomic_DNA"/>
</dbReference>
<evidence type="ECO:0000313" key="7">
    <source>
        <dbReference type="EMBL" id="ECX7514311.1"/>
    </source>
</evidence>
<dbReference type="EMBL" id="AAGKQP010000031">
    <property type="protein sequence ID" value="EBP0977665.1"/>
    <property type="molecule type" value="Genomic_DNA"/>
</dbReference>
<name>A0A5U5P0L1_SALER</name>